<sequence length="381" mass="42453">LTVRNLTSIPISIKCIERFQDPNTLQSKSSGYFGASHTSPAFPTSPALGEHSQNFTHQDLDVTLRPFEAYTLASQEQDSMQTAFTISNVTLRLTLETLGGERYRVDTHPSYTQKSKHALTPLSPSPSASYSALFHPSSPTPHLTIHSNHQIKYETWMADFPDTLPLSAMSIPGTHNSHTHYRALPSVRCQHVDIKTQLENGIRFLDIRLQPAHSTDPTKKDLYLVHGAFPVSLTGPKYFEPILQTCYDFLSAHPTETILISLKREGVGSATDQHLAHILETHYITPQASKWYTSPTLPYLGAARGKLILLRRYNTLPTSTHPGLDLTPWPHNATHATFPPPTPSPPSQFCLQDYCEVMLPTSIPDKVQHANDHLVRAAQCI</sequence>
<gene>
    <name evidence="2" type="ORF">T440DRAFT_368432</name>
</gene>
<dbReference type="CDD" id="cd08586">
    <property type="entry name" value="PI-PLCc_BcPLC_like"/>
    <property type="match status" value="1"/>
</dbReference>
<dbReference type="OrthoDB" id="1046782at2759"/>
<dbReference type="Proteomes" id="UP000799423">
    <property type="component" value="Unassembled WGS sequence"/>
</dbReference>
<dbReference type="GO" id="GO:0008081">
    <property type="term" value="F:phosphoric diester hydrolase activity"/>
    <property type="evidence" value="ECO:0007669"/>
    <property type="project" value="InterPro"/>
</dbReference>
<keyword evidence="3" id="KW-1185">Reference proteome</keyword>
<dbReference type="PANTHER" id="PTHR13593:SF113">
    <property type="entry name" value="SI:DKEY-266F7.9"/>
    <property type="match status" value="1"/>
</dbReference>
<dbReference type="AlphaFoldDB" id="A0A6A7BMI2"/>
<dbReference type="InterPro" id="IPR051057">
    <property type="entry name" value="PI-PLC_domain"/>
</dbReference>
<dbReference type="PANTHER" id="PTHR13593">
    <property type="match status" value="1"/>
</dbReference>
<dbReference type="GO" id="GO:0006629">
    <property type="term" value="P:lipid metabolic process"/>
    <property type="evidence" value="ECO:0007669"/>
    <property type="project" value="InterPro"/>
</dbReference>
<dbReference type="InterPro" id="IPR017946">
    <property type="entry name" value="PLC-like_Pdiesterase_TIM-brl"/>
</dbReference>
<feature type="non-terminal residue" evidence="2">
    <location>
        <position position="1"/>
    </location>
</feature>
<dbReference type="PROSITE" id="PS50007">
    <property type="entry name" value="PIPLC_X_DOMAIN"/>
    <property type="match status" value="1"/>
</dbReference>
<dbReference type="Gene3D" id="3.20.20.190">
    <property type="entry name" value="Phosphatidylinositol (PI) phosphodiesterase"/>
    <property type="match status" value="1"/>
</dbReference>
<organism evidence="2 3">
    <name type="scientific">Plenodomus tracheiphilus IPT5</name>
    <dbReference type="NCBI Taxonomy" id="1408161"/>
    <lineage>
        <taxon>Eukaryota</taxon>
        <taxon>Fungi</taxon>
        <taxon>Dikarya</taxon>
        <taxon>Ascomycota</taxon>
        <taxon>Pezizomycotina</taxon>
        <taxon>Dothideomycetes</taxon>
        <taxon>Pleosporomycetidae</taxon>
        <taxon>Pleosporales</taxon>
        <taxon>Pleosporineae</taxon>
        <taxon>Leptosphaeriaceae</taxon>
        <taxon>Plenodomus</taxon>
    </lineage>
</organism>
<evidence type="ECO:0000313" key="2">
    <source>
        <dbReference type="EMBL" id="KAF2856382.1"/>
    </source>
</evidence>
<evidence type="ECO:0000259" key="1">
    <source>
        <dbReference type="SMART" id="SM00148"/>
    </source>
</evidence>
<reference evidence="2" key="1">
    <citation type="submission" date="2020-01" db="EMBL/GenBank/DDBJ databases">
        <authorList>
            <consortium name="DOE Joint Genome Institute"/>
            <person name="Haridas S."/>
            <person name="Albert R."/>
            <person name="Binder M."/>
            <person name="Bloem J."/>
            <person name="Labutti K."/>
            <person name="Salamov A."/>
            <person name="Andreopoulos B."/>
            <person name="Baker S.E."/>
            <person name="Barry K."/>
            <person name="Bills G."/>
            <person name="Bluhm B.H."/>
            <person name="Cannon C."/>
            <person name="Castanera R."/>
            <person name="Culley D.E."/>
            <person name="Daum C."/>
            <person name="Ezra D."/>
            <person name="Gonzalez J.B."/>
            <person name="Henrissat B."/>
            <person name="Kuo A."/>
            <person name="Liang C."/>
            <person name="Lipzen A."/>
            <person name="Lutzoni F."/>
            <person name="Magnuson J."/>
            <person name="Mondo S."/>
            <person name="Nolan M."/>
            <person name="Ohm R."/>
            <person name="Pangilinan J."/>
            <person name="Park H.-J."/>
            <person name="Ramirez L."/>
            <person name="Alfaro M."/>
            <person name="Sun H."/>
            <person name="Tritt A."/>
            <person name="Yoshinaga Y."/>
            <person name="Zwiers L.-H."/>
            <person name="Turgeon B.G."/>
            <person name="Goodwin S.B."/>
            <person name="Spatafora J.W."/>
            <person name="Crous P.W."/>
            <person name="Grigoriev I.V."/>
        </authorList>
    </citation>
    <scope>NUCLEOTIDE SEQUENCE</scope>
    <source>
        <strain evidence="2">IPT5</strain>
    </source>
</reference>
<feature type="non-terminal residue" evidence="2">
    <location>
        <position position="381"/>
    </location>
</feature>
<dbReference type="InterPro" id="IPR000909">
    <property type="entry name" value="PLipase_C_PInositol-sp_X_dom"/>
</dbReference>
<dbReference type="Pfam" id="PF00388">
    <property type="entry name" value="PI-PLC-X"/>
    <property type="match status" value="1"/>
</dbReference>
<evidence type="ECO:0000313" key="3">
    <source>
        <dbReference type="Proteomes" id="UP000799423"/>
    </source>
</evidence>
<feature type="domain" description="Phosphatidylinositol-specific phospholipase C X" evidence="1">
    <location>
        <begin position="160"/>
        <end position="312"/>
    </location>
</feature>
<dbReference type="EMBL" id="MU006289">
    <property type="protein sequence ID" value="KAF2856382.1"/>
    <property type="molecule type" value="Genomic_DNA"/>
</dbReference>
<protein>
    <submittedName>
        <fullName evidence="2">PLC-like phosphodiesterase</fullName>
    </submittedName>
</protein>
<proteinExistence type="predicted"/>
<dbReference type="SMART" id="SM00148">
    <property type="entry name" value="PLCXc"/>
    <property type="match status" value="1"/>
</dbReference>
<accession>A0A6A7BMI2</accession>
<name>A0A6A7BMI2_9PLEO</name>
<dbReference type="SUPFAM" id="SSF51695">
    <property type="entry name" value="PLC-like phosphodiesterases"/>
    <property type="match status" value="1"/>
</dbReference>